<dbReference type="AlphaFoldDB" id="A0A366HPE6"/>
<keyword evidence="1" id="KW-0472">Membrane</keyword>
<dbReference type="Proteomes" id="UP000253426">
    <property type="component" value="Unassembled WGS sequence"/>
</dbReference>
<organism evidence="2 3">
    <name type="scientific">Roseimicrobium gellanilyticum</name>
    <dbReference type="NCBI Taxonomy" id="748857"/>
    <lineage>
        <taxon>Bacteria</taxon>
        <taxon>Pseudomonadati</taxon>
        <taxon>Verrucomicrobiota</taxon>
        <taxon>Verrucomicrobiia</taxon>
        <taxon>Verrucomicrobiales</taxon>
        <taxon>Verrucomicrobiaceae</taxon>
        <taxon>Roseimicrobium</taxon>
    </lineage>
</organism>
<keyword evidence="1" id="KW-0812">Transmembrane</keyword>
<evidence type="ECO:0000313" key="2">
    <source>
        <dbReference type="EMBL" id="RBP44391.1"/>
    </source>
</evidence>
<sequence>MPSIPLSSGVILAARASFDQDSTLLFVGLLVFASVWLTSTLLSYGALALAVQTRFSRRARIRPYAKRRRVPRMLRTAYRQGLVALVCVAPYLGYNLYRFVTSRTTWDYQQIAEIGRDLGEYVALAGPFAAAAIVPLGVSWLWMSQLHREPLPVGNTSATASEPGSSWN</sequence>
<dbReference type="RefSeq" id="WP_113958799.1">
    <property type="nucleotide sequence ID" value="NZ_QNRR01000004.1"/>
</dbReference>
<feature type="transmembrane region" description="Helical" evidence="1">
    <location>
        <begin position="77"/>
        <end position="97"/>
    </location>
</feature>
<protein>
    <submittedName>
        <fullName evidence="2">Uncharacterized protein</fullName>
    </submittedName>
</protein>
<accession>A0A366HPE6</accession>
<comment type="caution">
    <text evidence="2">The sequence shown here is derived from an EMBL/GenBank/DDBJ whole genome shotgun (WGS) entry which is preliminary data.</text>
</comment>
<evidence type="ECO:0000313" key="3">
    <source>
        <dbReference type="Proteomes" id="UP000253426"/>
    </source>
</evidence>
<keyword evidence="3" id="KW-1185">Reference proteome</keyword>
<reference evidence="2 3" key="1">
    <citation type="submission" date="2018-06" db="EMBL/GenBank/DDBJ databases">
        <title>Genomic Encyclopedia of Type Strains, Phase IV (KMG-IV): sequencing the most valuable type-strain genomes for metagenomic binning, comparative biology and taxonomic classification.</title>
        <authorList>
            <person name="Goeker M."/>
        </authorList>
    </citation>
    <scope>NUCLEOTIDE SEQUENCE [LARGE SCALE GENOMIC DNA]</scope>
    <source>
        <strain evidence="2 3">DSM 25532</strain>
    </source>
</reference>
<name>A0A366HPE6_9BACT</name>
<gene>
    <name evidence="2" type="ORF">DES53_104211</name>
</gene>
<feature type="transmembrane region" description="Helical" evidence="1">
    <location>
        <begin position="121"/>
        <end position="142"/>
    </location>
</feature>
<dbReference type="EMBL" id="QNRR01000004">
    <property type="protein sequence ID" value="RBP44391.1"/>
    <property type="molecule type" value="Genomic_DNA"/>
</dbReference>
<feature type="transmembrane region" description="Helical" evidence="1">
    <location>
        <begin position="26"/>
        <end position="51"/>
    </location>
</feature>
<evidence type="ECO:0000256" key="1">
    <source>
        <dbReference type="SAM" id="Phobius"/>
    </source>
</evidence>
<proteinExistence type="predicted"/>
<keyword evidence="1" id="KW-1133">Transmembrane helix</keyword>